<feature type="transmembrane region" description="Helical" evidence="7">
    <location>
        <begin position="528"/>
        <end position="545"/>
    </location>
</feature>
<feature type="transmembrane region" description="Helical" evidence="7">
    <location>
        <begin position="988"/>
        <end position="1014"/>
    </location>
</feature>
<feature type="transmembrane region" description="Helical" evidence="7">
    <location>
        <begin position="885"/>
        <end position="905"/>
    </location>
</feature>
<dbReference type="AlphaFoldDB" id="A0A4R1XWV1"/>
<dbReference type="InterPro" id="IPR001036">
    <property type="entry name" value="Acrflvin-R"/>
</dbReference>
<keyword evidence="6 7" id="KW-0472">Membrane</keyword>
<feature type="transmembrane region" description="Helical" evidence="7">
    <location>
        <begin position="360"/>
        <end position="381"/>
    </location>
</feature>
<dbReference type="Gene3D" id="3.30.2090.10">
    <property type="entry name" value="Multidrug efflux transporter AcrB TolC docking domain, DN and DC subdomains"/>
    <property type="match status" value="2"/>
</dbReference>
<dbReference type="FunFam" id="3.30.70.1430:FF:000001">
    <property type="entry name" value="Efflux pump membrane transporter"/>
    <property type="match status" value="1"/>
</dbReference>
<gene>
    <name evidence="8" type="ORF">EC844_11071</name>
</gene>
<feature type="transmembrane region" description="Helical" evidence="7">
    <location>
        <begin position="857"/>
        <end position="878"/>
    </location>
</feature>
<organism evidence="8 9">
    <name type="scientific">Acinetobacter calcoaceticus</name>
    <dbReference type="NCBI Taxonomy" id="471"/>
    <lineage>
        <taxon>Bacteria</taxon>
        <taxon>Pseudomonadati</taxon>
        <taxon>Pseudomonadota</taxon>
        <taxon>Gammaproteobacteria</taxon>
        <taxon>Moraxellales</taxon>
        <taxon>Moraxellaceae</taxon>
        <taxon>Acinetobacter</taxon>
        <taxon>Acinetobacter calcoaceticus/baumannii complex</taxon>
    </lineage>
</organism>
<evidence type="ECO:0000313" key="9">
    <source>
        <dbReference type="Proteomes" id="UP000294963"/>
    </source>
</evidence>
<comment type="caution">
    <text evidence="8">The sequence shown here is derived from an EMBL/GenBank/DDBJ whole genome shotgun (WGS) entry which is preliminary data.</text>
</comment>
<evidence type="ECO:0000256" key="7">
    <source>
        <dbReference type="SAM" id="Phobius"/>
    </source>
</evidence>
<evidence type="ECO:0000256" key="2">
    <source>
        <dbReference type="ARBA" id="ARBA00022475"/>
    </source>
</evidence>
<keyword evidence="5 7" id="KW-1133">Transmembrane helix</keyword>
<feature type="transmembrane region" description="Helical" evidence="7">
    <location>
        <begin position="957"/>
        <end position="976"/>
    </location>
</feature>
<evidence type="ECO:0000256" key="4">
    <source>
        <dbReference type="ARBA" id="ARBA00022692"/>
    </source>
</evidence>
<dbReference type="Gene3D" id="3.30.70.1440">
    <property type="entry name" value="Multidrug efflux transporter AcrB pore domain"/>
    <property type="match status" value="1"/>
</dbReference>
<dbReference type="InterPro" id="IPR027463">
    <property type="entry name" value="AcrB_DN_DC_subdom"/>
</dbReference>
<evidence type="ECO:0000313" key="8">
    <source>
        <dbReference type="EMBL" id="TCM67030.1"/>
    </source>
</evidence>
<feature type="transmembrane region" description="Helical" evidence="7">
    <location>
        <begin position="463"/>
        <end position="481"/>
    </location>
</feature>
<dbReference type="OrthoDB" id="9757904at2"/>
<reference evidence="8 9" key="1">
    <citation type="submission" date="2019-03" db="EMBL/GenBank/DDBJ databases">
        <title>Genomic analyses of the natural microbiome of Caenorhabditis elegans.</title>
        <authorList>
            <person name="Samuel B."/>
        </authorList>
    </citation>
    <scope>NUCLEOTIDE SEQUENCE [LARGE SCALE GENOMIC DNA]</scope>
    <source>
        <strain evidence="8 9">JUb89</strain>
    </source>
</reference>
<dbReference type="SUPFAM" id="SSF82866">
    <property type="entry name" value="Multidrug efflux transporter AcrB transmembrane domain"/>
    <property type="match status" value="2"/>
</dbReference>
<keyword evidence="3" id="KW-0997">Cell inner membrane</keyword>
<dbReference type="Proteomes" id="UP000294963">
    <property type="component" value="Unassembled WGS sequence"/>
</dbReference>
<evidence type="ECO:0000256" key="3">
    <source>
        <dbReference type="ARBA" id="ARBA00022519"/>
    </source>
</evidence>
<name>A0A4R1XWV1_ACICA</name>
<dbReference type="Gene3D" id="1.20.1640.10">
    <property type="entry name" value="Multidrug efflux transporter AcrB transmembrane domain"/>
    <property type="match status" value="2"/>
</dbReference>
<evidence type="ECO:0000256" key="6">
    <source>
        <dbReference type="ARBA" id="ARBA00023136"/>
    </source>
</evidence>
<evidence type="ECO:0000256" key="1">
    <source>
        <dbReference type="ARBA" id="ARBA00022448"/>
    </source>
</evidence>
<dbReference type="SUPFAM" id="SSF82714">
    <property type="entry name" value="Multidrug efflux transporter AcrB TolC docking domain, DN and DC subdomains"/>
    <property type="match status" value="2"/>
</dbReference>
<keyword evidence="2" id="KW-1003">Cell membrane</keyword>
<keyword evidence="9" id="KW-1185">Reference proteome</keyword>
<evidence type="ECO:0000256" key="5">
    <source>
        <dbReference type="ARBA" id="ARBA00022989"/>
    </source>
</evidence>
<keyword evidence="4 7" id="KW-0812">Transmembrane</keyword>
<dbReference type="PANTHER" id="PTHR32063:SF34">
    <property type="entry name" value="MULTIDRUG RESISTANCE PROTEIN MDTC"/>
    <property type="match status" value="1"/>
</dbReference>
<dbReference type="Gene3D" id="3.30.70.1430">
    <property type="entry name" value="Multidrug efflux transporter AcrB pore domain"/>
    <property type="match status" value="2"/>
</dbReference>
<dbReference type="PANTHER" id="PTHR32063">
    <property type="match status" value="1"/>
</dbReference>
<dbReference type="EMBL" id="SLVJ01000010">
    <property type="protein sequence ID" value="TCM67030.1"/>
    <property type="molecule type" value="Genomic_DNA"/>
</dbReference>
<accession>A0A4R1XWV1</accession>
<sequence>MKLLSMMILRPVASTLLAIAIVLLGVLAYFRLPVAALPQADIPTIVVRAHLPGASPESMSATVATPLERAMMGVSGVKAINSSSSQNSTDVVLHFDLKTDINEAAREVQAAINAAMSQLPAGMPSPPDYFKVNPSQRPIFYLALSSENLSAGQLYKIASTLVQPNLAQVSGVGEVKIDGASMPAVRITLHPNALISQGVSLEQVRKAVVQSNVVQALGVVEQQQLRWQVSLATDLNQAQDFADLVIHQKEGQVVRLKDVAEVEDSVENRYVSGYHNGKAAVILKISRQPNANTVATIDQIKQRLPQLKTLLPADSDLTIVMDGSEVIRASLVDAAETLVFSACFVVLIVAMLLGRWKSAWVPSLALAVTLIGSCSLIYLSGFSLNNLSVMAIIVAIGLVVDDAIVVLENIQRHIELGLSPINAAQKGIQEVGATLIAMNVVLVVIFGSVLFMGGVIERLFKEFSLTLVFIVILSVLVSLLFSPSLAARVLQAQSHETPSRMYRSSQALMQRLTQAYLSSLMWLLRRHYLVLGFWLAAIIGSVYLYQTLPKRILPEQDTGRVESFIRGDDGFSFQVMQPKIASFSQYLLSDPAVKDVIGISGGSGGFSNSDVMVSLKPKSERGGLSSQQIVERLKRDAPWHAGAVFSARVGQDLQLDDPFASGNAQEYMLLLQSDDLKLLKTWLPKVALAMEKLPELEEVDSVGDEGAQHVRLEIDREAAKRYGVDISAVASVLNNAFSQRQISTIYDRTDQFYVVMEVDRHFTEHPESLAQVKVPNAQGQFVPLTQFASWSYGLSSDRVYRRNQFAVMGIGYVVKDGYRYEQADAAIRALMPEIMLPNNIFLTTDQDAKSQSMQGKLSMPMLILMVIVLIYLLLGICYESVWHPLMILSTVPAVALGALFCLWLFDIPFSLITLLGMFLLIGIVVKNAILMIDFSLSLRRQGRSATAAILSAARLRFRPILMTNTAALIGAVPLLLSWGQGSEFRQPLGLVIVGGLLLGQVLTLYTTPVLYLLLERISQWFKSLWMKSLFFKSKALDRNT</sequence>
<dbReference type="Pfam" id="PF00873">
    <property type="entry name" value="ACR_tran"/>
    <property type="match status" value="1"/>
</dbReference>
<dbReference type="Gene3D" id="3.30.70.1320">
    <property type="entry name" value="Multidrug efflux transporter AcrB pore domain like"/>
    <property type="match status" value="1"/>
</dbReference>
<protein>
    <submittedName>
        <fullName evidence="8">Multidrug efflux pump</fullName>
    </submittedName>
</protein>
<feature type="transmembrane region" description="Helical" evidence="7">
    <location>
        <begin position="431"/>
        <end position="451"/>
    </location>
</feature>
<dbReference type="GO" id="GO:0042910">
    <property type="term" value="F:xenobiotic transmembrane transporter activity"/>
    <property type="evidence" value="ECO:0007669"/>
    <property type="project" value="TreeGrafter"/>
</dbReference>
<proteinExistence type="predicted"/>
<feature type="transmembrane region" description="Helical" evidence="7">
    <location>
        <begin position="387"/>
        <end position="410"/>
    </location>
</feature>
<feature type="transmembrane region" description="Helical" evidence="7">
    <location>
        <begin position="911"/>
        <end position="936"/>
    </location>
</feature>
<dbReference type="PRINTS" id="PR00702">
    <property type="entry name" value="ACRIFLAVINRP"/>
</dbReference>
<keyword evidence="1" id="KW-0813">Transport</keyword>
<dbReference type="SUPFAM" id="SSF82693">
    <property type="entry name" value="Multidrug efflux transporter AcrB pore domain, PN1, PN2, PC1 and PC2 subdomains"/>
    <property type="match status" value="3"/>
</dbReference>
<feature type="transmembrane region" description="Helical" evidence="7">
    <location>
        <begin position="334"/>
        <end position="353"/>
    </location>
</feature>
<dbReference type="GO" id="GO:0005886">
    <property type="term" value="C:plasma membrane"/>
    <property type="evidence" value="ECO:0007669"/>
    <property type="project" value="TreeGrafter"/>
</dbReference>